<dbReference type="InterPro" id="IPR030395">
    <property type="entry name" value="GP_PDE_dom"/>
</dbReference>
<dbReference type="Proteomes" id="UP000199109">
    <property type="component" value="Unassembled WGS sequence"/>
</dbReference>
<accession>A0A1G6VU87</accession>
<dbReference type="Pfam" id="PF03009">
    <property type="entry name" value="GDPD"/>
    <property type="match status" value="1"/>
</dbReference>
<dbReference type="RefSeq" id="WP_091864607.1">
    <property type="nucleotide sequence ID" value="NZ_FNAO01000001.1"/>
</dbReference>
<name>A0A1G6VU87_9FLAO</name>
<evidence type="ECO:0000259" key="1">
    <source>
        <dbReference type="PROSITE" id="PS51704"/>
    </source>
</evidence>
<dbReference type="GO" id="GO:0006629">
    <property type="term" value="P:lipid metabolic process"/>
    <property type="evidence" value="ECO:0007669"/>
    <property type="project" value="InterPro"/>
</dbReference>
<dbReference type="Gene3D" id="3.20.20.190">
    <property type="entry name" value="Phosphatidylinositol (PI) phosphodiesterase"/>
    <property type="match status" value="1"/>
</dbReference>
<keyword evidence="3" id="KW-1185">Reference proteome</keyword>
<sequence length="260" mass="29365">MRYILCLLTVISLTSCKSQKNMPEFAKNVVVAHRGAWKAQGLPENSIASLKHAIALQCAGSEFDVQMTSDDILVVNHDEAYEGMDIAETSYANLAVHKLSNGETLPTLREYILAGMDKNTSTRLVCEIKPAKTKERGQKIAEKTLLLVKELDAEDMTVYISFDYEILQKIEELNPNAHTQYLEANKSPEQIKTDGIDGADYHFKAFKKHPEWIESAKKIGITLNAWTVNDPDDMDWLLEEGFDFITTNEPELVLEKLKTR</sequence>
<dbReference type="PROSITE" id="PS51257">
    <property type="entry name" value="PROKAR_LIPOPROTEIN"/>
    <property type="match status" value="1"/>
</dbReference>
<protein>
    <submittedName>
        <fullName evidence="2">Glycerophosphoryl diester phosphodiesterase</fullName>
    </submittedName>
</protein>
<dbReference type="PANTHER" id="PTHR46211:SF1">
    <property type="entry name" value="GLYCEROPHOSPHODIESTER PHOSPHODIESTERASE, CYTOPLASMIC"/>
    <property type="match status" value="1"/>
</dbReference>
<dbReference type="PANTHER" id="PTHR46211">
    <property type="entry name" value="GLYCEROPHOSPHORYL DIESTER PHOSPHODIESTERASE"/>
    <property type="match status" value="1"/>
</dbReference>
<reference evidence="2 3" key="1">
    <citation type="submission" date="2016-10" db="EMBL/GenBank/DDBJ databases">
        <authorList>
            <person name="de Groot N.N."/>
        </authorList>
    </citation>
    <scope>NUCLEOTIDE SEQUENCE [LARGE SCALE GENOMIC DNA]</scope>
    <source>
        <strain evidence="2 3">DSM 23421</strain>
    </source>
</reference>
<organism evidence="2 3">
    <name type="scientific">Pricia antarctica</name>
    <dbReference type="NCBI Taxonomy" id="641691"/>
    <lineage>
        <taxon>Bacteria</taxon>
        <taxon>Pseudomonadati</taxon>
        <taxon>Bacteroidota</taxon>
        <taxon>Flavobacteriia</taxon>
        <taxon>Flavobacteriales</taxon>
        <taxon>Flavobacteriaceae</taxon>
        <taxon>Pricia</taxon>
    </lineage>
</organism>
<dbReference type="OrthoDB" id="9809583at2"/>
<feature type="domain" description="GP-PDE" evidence="1">
    <location>
        <begin position="28"/>
        <end position="257"/>
    </location>
</feature>
<evidence type="ECO:0000313" key="3">
    <source>
        <dbReference type="Proteomes" id="UP000199109"/>
    </source>
</evidence>
<dbReference type="PROSITE" id="PS51704">
    <property type="entry name" value="GP_PDE"/>
    <property type="match status" value="1"/>
</dbReference>
<dbReference type="STRING" id="641691.SAMN05421636_10168"/>
<dbReference type="InterPro" id="IPR017946">
    <property type="entry name" value="PLC-like_Pdiesterase_TIM-brl"/>
</dbReference>
<dbReference type="EMBL" id="FNAO01000001">
    <property type="protein sequence ID" value="SDD57111.1"/>
    <property type="molecule type" value="Genomic_DNA"/>
</dbReference>
<dbReference type="SUPFAM" id="SSF51695">
    <property type="entry name" value="PLC-like phosphodiesterases"/>
    <property type="match status" value="1"/>
</dbReference>
<evidence type="ECO:0000313" key="2">
    <source>
        <dbReference type="EMBL" id="SDD57111.1"/>
    </source>
</evidence>
<proteinExistence type="predicted"/>
<dbReference type="AlphaFoldDB" id="A0A1G6VU87"/>
<dbReference type="GO" id="GO:0008081">
    <property type="term" value="F:phosphoric diester hydrolase activity"/>
    <property type="evidence" value="ECO:0007669"/>
    <property type="project" value="InterPro"/>
</dbReference>
<gene>
    <name evidence="2" type="ORF">SAMN05421636_10168</name>
</gene>